<accession>A0AAW1I6P8</accession>
<evidence type="ECO:0000313" key="2">
    <source>
        <dbReference type="EMBL" id="KAK9684875.1"/>
    </source>
</evidence>
<dbReference type="InterPro" id="IPR005135">
    <property type="entry name" value="Endo/exonuclease/phosphatase"/>
</dbReference>
<dbReference type="Gene3D" id="3.60.10.10">
    <property type="entry name" value="Endonuclease/exonuclease/phosphatase"/>
    <property type="match status" value="1"/>
</dbReference>
<dbReference type="GO" id="GO:0003824">
    <property type="term" value="F:catalytic activity"/>
    <property type="evidence" value="ECO:0007669"/>
    <property type="project" value="InterPro"/>
</dbReference>
<dbReference type="PANTHER" id="PTHR35218">
    <property type="entry name" value="RNASE H DOMAIN-CONTAINING PROTEIN"/>
    <property type="match status" value="1"/>
</dbReference>
<evidence type="ECO:0000259" key="1">
    <source>
        <dbReference type="Pfam" id="PF03372"/>
    </source>
</evidence>
<dbReference type="EMBL" id="JBDFQZ010000010">
    <property type="protein sequence ID" value="KAK9684875.1"/>
    <property type="molecule type" value="Genomic_DNA"/>
</dbReference>
<feature type="domain" description="Endonuclease/exonuclease/phosphatase" evidence="1">
    <location>
        <begin position="5"/>
        <end position="141"/>
    </location>
</feature>
<dbReference type="SUPFAM" id="SSF56219">
    <property type="entry name" value="DNase I-like"/>
    <property type="match status" value="1"/>
</dbReference>
<name>A0AAW1I6P8_SAPOF</name>
<dbReference type="InterPro" id="IPR036691">
    <property type="entry name" value="Endo/exonu/phosph_ase_sf"/>
</dbReference>
<proteinExistence type="predicted"/>
<dbReference type="Pfam" id="PF03372">
    <property type="entry name" value="Exo_endo_phos"/>
    <property type="match status" value="1"/>
</dbReference>
<evidence type="ECO:0000313" key="3">
    <source>
        <dbReference type="Proteomes" id="UP001443914"/>
    </source>
</evidence>
<keyword evidence="3" id="KW-1185">Reference proteome</keyword>
<reference evidence="2" key="1">
    <citation type="submission" date="2024-03" db="EMBL/GenBank/DDBJ databases">
        <title>WGS assembly of Saponaria officinalis var. Norfolk2.</title>
        <authorList>
            <person name="Jenkins J."/>
            <person name="Shu S."/>
            <person name="Grimwood J."/>
            <person name="Barry K."/>
            <person name="Goodstein D."/>
            <person name="Schmutz J."/>
            <person name="Leebens-Mack J."/>
            <person name="Osbourn A."/>
        </authorList>
    </citation>
    <scope>NUCLEOTIDE SEQUENCE [LARGE SCALE GENOMIC DNA]</scope>
    <source>
        <strain evidence="2">JIC</strain>
    </source>
</reference>
<gene>
    <name evidence="2" type="ORF">RND81_10G239000</name>
</gene>
<dbReference type="Proteomes" id="UP001443914">
    <property type="component" value="Unassembled WGS sequence"/>
</dbReference>
<organism evidence="2 3">
    <name type="scientific">Saponaria officinalis</name>
    <name type="common">Common soapwort</name>
    <name type="synonym">Lychnis saponaria</name>
    <dbReference type="NCBI Taxonomy" id="3572"/>
    <lineage>
        <taxon>Eukaryota</taxon>
        <taxon>Viridiplantae</taxon>
        <taxon>Streptophyta</taxon>
        <taxon>Embryophyta</taxon>
        <taxon>Tracheophyta</taxon>
        <taxon>Spermatophyta</taxon>
        <taxon>Magnoliopsida</taxon>
        <taxon>eudicotyledons</taxon>
        <taxon>Gunneridae</taxon>
        <taxon>Pentapetalae</taxon>
        <taxon>Caryophyllales</taxon>
        <taxon>Caryophyllaceae</taxon>
        <taxon>Caryophylleae</taxon>
        <taxon>Saponaria</taxon>
    </lineage>
</organism>
<dbReference type="PANTHER" id="PTHR35218:SF9">
    <property type="entry name" value="ENDONUCLEASE_EXONUCLEASE_PHOSPHATASE DOMAIN-CONTAINING PROTEIN"/>
    <property type="match status" value="1"/>
</dbReference>
<comment type="caution">
    <text evidence="2">The sequence shown here is derived from an EMBL/GenBank/DDBJ whole genome shotgun (WGS) entry which is preliminary data.</text>
</comment>
<dbReference type="AlphaFoldDB" id="A0AAW1I6P8"/>
<sequence length="172" mass="19736">MSIISLNCRGLGKNSAINGLRDLLRREAPVVVFLCETKLHSCEMDKVKDKLGGYRGVAVDSAGRSGGLALLWRKEIRCELRSMAQHYMDFTIHFGDHQWRLTSFYGWPEVSNHHLSWQLLRLLARQSTDPWVCLGDFNEVLYSTEMIGGKRSQRQMTEFREAVDDCGLRDMP</sequence>
<protein>
    <recommendedName>
        <fullName evidence="1">Endonuclease/exonuclease/phosphatase domain-containing protein</fullName>
    </recommendedName>
</protein>